<evidence type="ECO:0000313" key="2">
    <source>
        <dbReference type="EMBL" id="CAF1602725.1"/>
    </source>
</evidence>
<dbReference type="Gene3D" id="1.25.40.10">
    <property type="entry name" value="Tetratricopeptide repeat domain"/>
    <property type="match status" value="1"/>
</dbReference>
<dbReference type="Gene3D" id="3.90.176.10">
    <property type="entry name" value="Toxin ADP-ribosyltransferase, Chain A, domain 1"/>
    <property type="match status" value="1"/>
</dbReference>
<feature type="region of interest" description="Disordered" evidence="1">
    <location>
        <begin position="443"/>
        <end position="472"/>
    </location>
</feature>
<dbReference type="PROSITE" id="PS51996">
    <property type="entry name" value="TR_MART"/>
    <property type="match status" value="1"/>
</dbReference>
<comment type="caution">
    <text evidence="2">The sequence shown here is derived from an EMBL/GenBank/DDBJ whole genome shotgun (WGS) entry which is preliminary data.</text>
</comment>
<protein>
    <submittedName>
        <fullName evidence="2">Uncharacterized protein</fullName>
    </submittedName>
</protein>
<gene>
    <name evidence="2" type="ORF">KQP761_LOCUS22484</name>
</gene>
<sequence length="472" mass="55545">MYQGIQTLYIQQQHQHTDATFTTYYRGQRMHVEELELIRQNKYLSINTFFSTSTDRGVAEAFLPPLDQNVVQPVLFRLRVNTVNEIQPFTDIKTCSNFPDENETLFIPGTIFLISTITESSYEVKTHTSSKYWIVDLEFCNTHPREVNTTFEYCNLPNNLSTLAKLAGFSRHIGKYDAAHRCYETLFLETGKNCIDSIFGMAQTACHMNHCERSIELSEIAYKLYSIFYKDKPWDIFYYIHQGWGLAFLKKKETKSLDLALKQLEKALCCLPEPSTCVDKVRLQQCHECYALGYAIIGSIYREMQEYPRSKQQYDKALRHCSELPQGHPYVYYLYIPFGKTLRIMKEYNQAIDYHTQALNFIEKEYLFGHYELARVHRALGLDYAEICQYELVLKQHLKEAVAMYNTMEWMNLLPARKQKMAEEIERIQNTLVMPVLMEKSEKEKSANSLEKKMAKRKITKKIEKEKRRKLQ</sequence>
<dbReference type="InterPro" id="IPR011990">
    <property type="entry name" value="TPR-like_helical_dom_sf"/>
</dbReference>
<dbReference type="EMBL" id="CAJNOW010011742">
    <property type="protein sequence ID" value="CAF1602725.1"/>
    <property type="molecule type" value="Genomic_DNA"/>
</dbReference>
<dbReference type="Proteomes" id="UP000663834">
    <property type="component" value="Unassembled WGS sequence"/>
</dbReference>
<evidence type="ECO:0000256" key="1">
    <source>
        <dbReference type="SAM" id="MobiDB-lite"/>
    </source>
</evidence>
<dbReference type="SUPFAM" id="SSF48452">
    <property type="entry name" value="TPR-like"/>
    <property type="match status" value="2"/>
</dbReference>
<organism evidence="2 3">
    <name type="scientific">Rotaria magnacalcarata</name>
    <dbReference type="NCBI Taxonomy" id="392030"/>
    <lineage>
        <taxon>Eukaryota</taxon>
        <taxon>Metazoa</taxon>
        <taxon>Spiralia</taxon>
        <taxon>Gnathifera</taxon>
        <taxon>Rotifera</taxon>
        <taxon>Eurotatoria</taxon>
        <taxon>Bdelloidea</taxon>
        <taxon>Philodinida</taxon>
        <taxon>Philodinidae</taxon>
        <taxon>Rotaria</taxon>
    </lineage>
</organism>
<dbReference type="SUPFAM" id="SSF56399">
    <property type="entry name" value="ADP-ribosylation"/>
    <property type="match status" value="1"/>
</dbReference>
<proteinExistence type="predicted"/>
<dbReference type="AlphaFoldDB" id="A0A816AWM6"/>
<reference evidence="2" key="1">
    <citation type="submission" date="2021-02" db="EMBL/GenBank/DDBJ databases">
        <authorList>
            <person name="Nowell W R."/>
        </authorList>
    </citation>
    <scope>NUCLEOTIDE SEQUENCE</scope>
</reference>
<dbReference type="SMART" id="SM00028">
    <property type="entry name" value="TPR"/>
    <property type="match status" value="2"/>
</dbReference>
<accession>A0A816AWM6</accession>
<feature type="compositionally biased region" description="Basic and acidic residues" evidence="1">
    <location>
        <begin position="443"/>
        <end position="453"/>
    </location>
</feature>
<dbReference type="OrthoDB" id="10357397at2759"/>
<dbReference type="InterPro" id="IPR019734">
    <property type="entry name" value="TPR_rpt"/>
</dbReference>
<evidence type="ECO:0000313" key="3">
    <source>
        <dbReference type="Proteomes" id="UP000663834"/>
    </source>
</evidence>
<name>A0A816AWM6_9BILA</name>